<sequence>MARLTESEARRQQQQLLQTRPSPVGSSGPEPPGGQPDGMKDLDAIKLFVGQIPRNLDEKDLKPLFEQFGRIYELTVLKDPYTGMHKGPVGEVCTSGLHCFGHFHKARPAGQVRPAAGDTDAQDPGLIGCAFLTYCARDSAIKAQTALHEQKTLPGMARPIQVKPADSESRGGRDRKLFVGMLNKQQSEEDVLRLFQPFGVIDECTVLRGPDGSSKGCAFVKFSSHTEAQAAIHALHGSQTMPGASSSLVVKFADTDKERTLRRMQQMVGQLGILTPSLTLPFSPYSAYAQALMQQQTTVLSTSGSYLSPGVAFSPCHIQQIGAVSLNGLPATPIAPASGLHSPPLLGSTAVPGLVAPITNGFAGVVPFPGGHPALETVYANGLVPYPAQSPTVAETLHPAFSGVQQYTAMYPTAAITPIAHSVPQPPPLLQQQQREGPEGCNLFIYHLPQEFGDTELTQMFLPFGNIISSKVFMDRATNQSKCFGFVSFDNPASAQTAIQAMNGFQIGMKRLKVQLKRPKDPGHPY</sequence>
<keyword evidence="6" id="KW-0677">Repeat</keyword>
<dbReference type="CDD" id="cd12632">
    <property type="entry name" value="RRM1_CELF3_4_5_6"/>
    <property type="match status" value="1"/>
</dbReference>
<keyword evidence="4" id="KW-0963">Cytoplasm</keyword>
<keyword evidence="7 9" id="KW-0694">RNA-binding</keyword>
<dbReference type="GeneTree" id="ENSGT00940000154201"/>
<evidence type="ECO:0000256" key="10">
    <source>
        <dbReference type="SAM" id="MobiDB-lite"/>
    </source>
</evidence>
<comment type="similarity">
    <text evidence="3">Belongs to the CELF/BRUNOL family.</text>
</comment>
<feature type="domain" description="RRM" evidence="11">
    <location>
        <begin position="175"/>
        <end position="255"/>
    </location>
</feature>
<reference evidence="12" key="2">
    <citation type="submission" date="2025-08" db="UniProtKB">
        <authorList>
            <consortium name="Ensembl"/>
        </authorList>
    </citation>
    <scope>IDENTIFICATION</scope>
    <source>
        <strain evidence="12">breed Abyssinian</strain>
    </source>
</reference>
<dbReference type="CDD" id="cd12639">
    <property type="entry name" value="RRM3_CELF3_4_5_6"/>
    <property type="match status" value="1"/>
</dbReference>
<evidence type="ECO:0000256" key="8">
    <source>
        <dbReference type="ARBA" id="ARBA00023242"/>
    </source>
</evidence>
<keyword evidence="13" id="KW-1185">Reference proteome</keyword>
<keyword evidence="8" id="KW-0539">Nucleus</keyword>
<dbReference type="PROSITE" id="PS50102">
    <property type="entry name" value="RRM"/>
    <property type="match status" value="3"/>
</dbReference>
<dbReference type="Ensembl" id="ENSFCTT00005093265.1">
    <property type="protein sequence ID" value="ENSFCTP00005061872.1"/>
    <property type="gene ID" value="ENSFCTG00005033905.1"/>
</dbReference>
<dbReference type="SUPFAM" id="SSF54928">
    <property type="entry name" value="RNA-binding domain, RBD"/>
    <property type="match status" value="2"/>
</dbReference>
<organism evidence="12 13">
    <name type="scientific">Felis catus</name>
    <name type="common">Cat</name>
    <name type="synonym">Felis silvestris catus</name>
    <dbReference type="NCBI Taxonomy" id="9685"/>
    <lineage>
        <taxon>Eukaryota</taxon>
        <taxon>Metazoa</taxon>
        <taxon>Chordata</taxon>
        <taxon>Craniata</taxon>
        <taxon>Vertebrata</taxon>
        <taxon>Euteleostomi</taxon>
        <taxon>Mammalia</taxon>
        <taxon>Eutheria</taxon>
        <taxon>Laurasiatheria</taxon>
        <taxon>Carnivora</taxon>
        <taxon>Feliformia</taxon>
        <taxon>Felidae</taxon>
        <taxon>Felinae</taxon>
        <taxon>Felis</taxon>
    </lineage>
</organism>
<evidence type="ECO:0000256" key="6">
    <source>
        <dbReference type="ARBA" id="ARBA00022737"/>
    </source>
</evidence>
<evidence type="ECO:0000256" key="3">
    <source>
        <dbReference type="ARBA" id="ARBA00009621"/>
    </source>
</evidence>
<dbReference type="InterPro" id="IPR000504">
    <property type="entry name" value="RRM_dom"/>
</dbReference>
<feature type="domain" description="RRM" evidence="11">
    <location>
        <begin position="45"/>
        <end position="167"/>
    </location>
</feature>
<feature type="compositionally biased region" description="Basic and acidic residues" evidence="10">
    <location>
        <begin position="1"/>
        <end position="11"/>
    </location>
</feature>
<dbReference type="InterPro" id="IPR035979">
    <property type="entry name" value="RBD_domain_sf"/>
</dbReference>
<evidence type="ECO:0000256" key="7">
    <source>
        <dbReference type="ARBA" id="ARBA00022884"/>
    </source>
</evidence>
<dbReference type="Proteomes" id="UP000823872">
    <property type="component" value="Chromosome A2"/>
</dbReference>
<proteinExistence type="inferred from homology"/>
<evidence type="ECO:0000259" key="11">
    <source>
        <dbReference type="PROSITE" id="PS50102"/>
    </source>
</evidence>
<keyword evidence="5" id="KW-0507">mRNA processing</keyword>
<dbReference type="CDD" id="cd12635">
    <property type="entry name" value="RRM2_CELF3_4_5_6"/>
    <property type="match status" value="1"/>
</dbReference>
<evidence type="ECO:0000256" key="9">
    <source>
        <dbReference type="PROSITE-ProRule" id="PRU00176"/>
    </source>
</evidence>
<feature type="domain" description="RRM" evidence="11">
    <location>
        <begin position="441"/>
        <end position="519"/>
    </location>
</feature>
<accession>A0ABI8ARX5</accession>
<reference evidence="12 13" key="1">
    <citation type="submission" date="2021-02" db="EMBL/GenBank/DDBJ databases">
        <title>Safari Cat Assemblies.</title>
        <authorList>
            <person name="Bredemeyer K.R."/>
            <person name="Murphy W.J."/>
        </authorList>
    </citation>
    <scope>NUCLEOTIDE SEQUENCE [LARGE SCALE GENOMIC DNA]</scope>
</reference>
<evidence type="ECO:0000256" key="5">
    <source>
        <dbReference type="ARBA" id="ARBA00022664"/>
    </source>
</evidence>
<gene>
    <name evidence="12" type="primary">TCTN3</name>
</gene>
<evidence type="ECO:0000256" key="4">
    <source>
        <dbReference type="ARBA" id="ARBA00022490"/>
    </source>
</evidence>
<dbReference type="Gene3D" id="3.30.70.330">
    <property type="match status" value="3"/>
</dbReference>
<evidence type="ECO:0000313" key="13">
    <source>
        <dbReference type="Proteomes" id="UP000823872"/>
    </source>
</evidence>
<name>A0ABI8ARX5_FELCA</name>
<dbReference type="Pfam" id="PF00076">
    <property type="entry name" value="RRM_1"/>
    <property type="match status" value="3"/>
</dbReference>
<dbReference type="InterPro" id="IPR012677">
    <property type="entry name" value="Nucleotide-bd_a/b_plait_sf"/>
</dbReference>
<dbReference type="SMART" id="SM00360">
    <property type="entry name" value="RRM"/>
    <property type="match status" value="3"/>
</dbReference>
<evidence type="ECO:0000256" key="1">
    <source>
        <dbReference type="ARBA" id="ARBA00004123"/>
    </source>
</evidence>
<feature type="region of interest" description="Disordered" evidence="10">
    <location>
        <begin position="1"/>
        <end position="40"/>
    </location>
</feature>
<protein>
    <recommendedName>
        <fullName evidence="11">RRM domain-containing protein</fullName>
    </recommendedName>
</protein>
<reference evidence="12" key="3">
    <citation type="submission" date="2025-09" db="UniProtKB">
        <authorList>
            <consortium name="Ensembl"/>
        </authorList>
    </citation>
    <scope>IDENTIFICATION</scope>
    <source>
        <strain evidence="12">breed Abyssinian</strain>
    </source>
</reference>
<evidence type="ECO:0000256" key="2">
    <source>
        <dbReference type="ARBA" id="ARBA00004496"/>
    </source>
</evidence>
<evidence type="ECO:0000313" key="12">
    <source>
        <dbReference type="Ensembl" id="ENSFCTP00005061872.1"/>
    </source>
</evidence>
<dbReference type="InterPro" id="IPR034648">
    <property type="entry name" value="CELF3/4/5/6_RRM1"/>
</dbReference>
<comment type="subcellular location">
    <subcellularLocation>
        <location evidence="2">Cytoplasm</location>
    </subcellularLocation>
    <subcellularLocation>
        <location evidence="1">Nucleus</location>
    </subcellularLocation>
</comment>
<dbReference type="PANTHER" id="PTHR24012">
    <property type="entry name" value="RNA BINDING PROTEIN"/>
    <property type="match status" value="1"/>
</dbReference>
<feature type="compositionally biased region" description="Low complexity" evidence="10">
    <location>
        <begin position="12"/>
        <end position="28"/>
    </location>
</feature>